<protein>
    <submittedName>
        <fullName evidence="1">Uncharacterized protein</fullName>
    </submittedName>
</protein>
<accession>A0A1L9UDM6</accession>
<evidence type="ECO:0000313" key="1">
    <source>
        <dbReference type="EMBL" id="OJJ69713.1"/>
    </source>
</evidence>
<dbReference type="VEuPathDB" id="FungiDB:ASPBRDRAFT_285663"/>
<dbReference type="AlphaFoldDB" id="A0A1L9UDM6"/>
<organism evidence="1 2">
    <name type="scientific">Aspergillus brasiliensis (strain CBS 101740 / IMI 381727 / IBT 21946)</name>
    <dbReference type="NCBI Taxonomy" id="767769"/>
    <lineage>
        <taxon>Eukaryota</taxon>
        <taxon>Fungi</taxon>
        <taxon>Dikarya</taxon>
        <taxon>Ascomycota</taxon>
        <taxon>Pezizomycotina</taxon>
        <taxon>Eurotiomycetes</taxon>
        <taxon>Eurotiomycetidae</taxon>
        <taxon>Eurotiales</taxon>
        <taxon>Aspergillaceae</taxon>
        <taxon>Aspergillus</taxon>
        <taxon>Aspergillus subgen. Circumdati</taxon>
    </lineage>
</organism>
<sequence>MSRLLCTSANSPLVLDHSHCVLATVLAKAKRAALDKSINSKYCQQATCLNRPLTPPDSCLRVLYPPISKHTSILKYSSRAKAKARLPRCHNALEMPMASGGSPSPYG</sequence>
<dbReference type="RefSeq" id="XP_067476962.1">
    <property type="nucleotide sequence ID" value="XM_067622526.1"/>
</dbReference>
<reference evidence="2" key="1">
    <citation type="journal article" date="2017" name="Genome Biol.">
        <title>Comparative genomics reveals high biological diversity and specific adaptations in the industrially and medically important fungal genus Aspergillus.</title>
        <authorList>
            <person name="de Vries R.P."/>
            <person name="Riley R."/>
            <person name="Wiebenga A."/>
            <person name="Aguilar-Osorio G."/>
            <person name="Amillis S."/>
            <person name="Uchima C.A."/>
            <person name="Anderluh G."/>
            <person name="Asadollahi M."/>
            <person name="Askin M."/>
            <person name="Barry K."/>
            <person name="Battaglia E."/>
            <person name="Bayram O."/>
            <person name="Benocci T."/>
            <person name="Braus-Stromeyer S.A."/>
            <person name="Caldana C."/>
            <person name="Canovas D."/>
            <person name="Cerqueira G.C."/>
            <person name="Chen F."/>
            <person name="Chen W."/>
            <person name="Choi C."/>
            <person name="Clum A."/>
            <person name="Dos Santos R.A."/>
            <person name="Damasio A.R."/>
            <person name="Diallinas G."/>
            <person name="Emri T."/>
            <person name="Fekete E."/>
            <person name="Flipphi M."/>
            <person name="Freyberg S."/>
            <person name="Gallo A."/>
            <person name="Gournas C."/>
            <person name="Habgood R."/>
            <person name="Hainaut M."/>
            <person name="Harispe M.L."/>
            <person name="Henrissat B."/>
            <person name="Hilden K.S."/>
            <person name="Hope R."/>
            <person name="Hossain A."/>
            <person name="Karabika E."/>
            <person name="Karaffa L."/>
            <person name="Karanyi Z."/>
            <person name="Krasevec N."/>
            <person name="Kuo A."/>
            <person name="Kusch H."/>
            <person name="LaButti K."/>
            <person name="Lagendijk E.L."/>
            <person name="Lapidus A."/>
            <person name="Levasseur A."/>
            <person name="Lindquist E."/>
            <person name="Lipzen A."/>
            <person name="Logrieco A.F."/>
            <person name="MacCabe A."/>
            <person name="Maekelae M.R."/>
            <person name="Malavazi I."/>
            <person name="Melin P."/>
            <person name="Meyer V."/>
            <person name="Mielnichuk N."/>
            <person name="Miskei M."/>
            <person name="Molnar A.P."/>
            <person name="Mule G."/>
            <person name="Ngan C.Y."/>
            <person name="Orejas M."/>
            <person name="Orosz E."/>
            <person name="Ouedraogo J.P."/>
            <person name="Overkamp K.M."/>
            <person name="Park H.-S."/>
            <person name="Perrone G."/>
            <person name="Piumi F."/>
            <person name="Punt P.J."/>
            <person name="Ram A.F."/>
            <person name="Ramon A."/>
            <person name="Rauscher S."/>
            <person name="Record E."/>
            <person name="Riano-Pachon D.M."/>
            <person name="Robert V."/>
            <person name="Roehrig J."/>
            <person name="Ruller R."/>
            <person name="Salamov A."/>
            <person name="Salih N.S."/>
            <person name="Samson R.A."/>
            <person name="Sandor E."/>
            <person name="Sanguinetti M."/>
            <person name="Schuetze T."/>
            <person name="Sepcic K."/>
            <person name="Shelest E."/>
            <person name="Sherlock G."/>
            <person name="Sophianopoulou V."/>
            <person name="Squina F.M."/>
            <person name="Sun H."/>
            <person name="Susca A."/>
            <person name="Todd R.B."/>
            <person name="Tsang A."/>
            <person name="Unkles S.E."/>
            <person name="van de Wiele N."/>
            <person name="van Rossen-Uffink D."/>
            <person name="Oliveira J.V."/>
            <person name="Vesth T.C."/>
            <person name="Visser J."/>
            <person name="Yu J.-H."/>
            <person name="Zhou M."/>
            <person name="Andersen M.R."/>
            <person name="Archer D.B."/>
            <person name="Baker S.E."/>
            <person name="Benoit I."/>
            <person name="Brakhage A.A."/>
            <person name="Braus G.H."/>
            <person name="Fischer R."/>
            <person name="Frisvad J.C."/>
            <person name="Goldman G.H."/>
            <person name="Houbraken J."/>
            <person name="Oakley B."/>
            <person name="Pocsi I."/>
            <person name="Scazzocchio C."/>
            <person name="Seiboth B."/>
            <person name="vanKuyk P.A."/>
            <person name="Wortman J."/>
            <person name="Dyer P.S."/>
            <person name="Grigoriev I.V."/>
        </authorList>
    </citation>
    <scope>NUCLEOTIDE SEQUENCE [LARGE SCALE GENOMIC DNA]</scope>
    <source>
        <strain evidence="2">CBS 101740 / IMI 381727 / IBT 21946</strain>
    </source>
</reference>
<dbReference type="Proteomes" id="UP000184499">
    <property type="component" value="Unassembled WGS sequence"/>
</dbReference>
<gene>
    <name evidence="1" type="ORF">ASPBRDRAFT_285663</name>
</gene>
<dbReference type="EMBL" id="KV878688">
    <property type="protein sequence ID" value="OJJ69713.1"/>
    <property type="molecule type" value="Genomic_DNA"/>
</dbReference>
<proteinExistence type="predicted"/>
<evidence type="ECO:0000313" key="2">
    <source>
        <dbReference type="Proteomes" id="UP000184499"/>
    </source>
</evidence>
<keyword evidence="2" id="KW-1185">Reference proteome</keyword>
<name>A0A1L9UDM6_ASPBC</name>
<dbReference type="GeneID" id="93575014"/>